<keyword evidence="6" id="KW-1185">Reference proteome</keyword>
<name>A0ABT9ZRU9_9BACI</name>
<evidence type="ECO:0000259" key="4">
    <source>
        <dbReference type="PROSITE" id="PS50893"/>
    </source>
</evidence>
<dbReference type="PROSITE" id="PS50893">
    <property type="entry name" value="ABC_TRANSPORTER_2"/>
    <property type="match status" value="1"/>
</dbReference>
<dbReference type="Pfam" id="PF00005">
    <property type="entry name" value="ABC_tran"/>
    <property type="match status" value="1"/>
</dbReference>
<dbReference type="InterPro" id="IPR051782">
    <property type="entry name" value="ABC_Transporter_VariousFunc"/>
</dbReference>
<evidence type="ECO:0000313" key="6">
    <source>
        <dbReference type="Proteomes" id="UP001230005"/>
    </source>
</evidence>
<protein>
    <submittedName>
        <fullName evidence="5">ABC-2 type transport system ATP-binding protein</fullName>
    </submittedName>
</protein>
<dbReference type="PANTHER" id="PTHR42939:SF1">
    <property type="entry name" value="ABC TRANSPORTER ATP-BINDING PROTEIN ALBC-RELATED"/>
    <property type="match status" value="1"/>
</dbReference>
<dbReference type="InterPro" id="IPR003439">
    <property type="entry name" value="ABC_transporter-like_ATP-bd"/>
</dbReference>
<dbReference type="EMBL" id="JAUSUG010000002">
    <property type="protein sequence ID" value="MDQ0253466.1"/>
    <property type="molecule type" value="Genomic_DNA"/>
</dbReference>
<dbReference type="PANTHER" id="PTHR42939">
    <property type="entry name" value="ABC TRANSPORTER ATP-BINDING PROTEIN ALBC-RELATED"/>
    <property type="match status" value="1"/>
</dbReference>
<keyword evidence="2" id="KW-0547">Nucleotide-binding</keyword>
<sequence>MDTNVLNINGLTKNYKKFSLGPLDLQIEKGTAVAIVGANGSGKSTLFRLLMNVLQPEAGSIEWFGQNLLRKETEIKGEVGYVGDMLEPFGHLKIKELAALVSHWFPSWDEKYYSQLIKRYQVDEEVKFGKSSKGTKKKVELVLAMSHRPSVLLLDEPSAGLDISSQRKMKEDLISFMEDGEKSIILATHNVEEVKQICDFITILRDGKEVCTFMKDDIYDNWGRIWVEKFPQGLKNNPNIIAYEENPPQIVTNNIREMEDLLQTEQVRIINMQRVNLEEVIEYFVDTEQ</sequence>
<evidence type="ECO:0000256" key="2">
    <source>
        <dbReference type="ARBA" id="ARBA00022741"/>
    </source>
</evidence>
<keyword evidence="1" id="KW-0813">Transport</keyword>
<dbReference type="SMART" id="SM00382">
    <property type="entry name" value="AAA"/>
    <property type="match status" value="1"/>
</dbReference>
<dbReference type="CDD" id="cd03230">
    <property type="entry name" value="ABC_DR_subfamily_A"/>
    <property type="match status" value="1"/>
</dbReference>
<dbReference type="SUPFAM" id="SSF52540">
    <property type="entry name" value="P-loop containing nucleoside triphosphate hydrolases"/>
    <property type="match status" value="1"/>
</dbReference>
<comment type="caution">
    <text evidence="5">The sequence shown here is derived from an EMBL/GenBank/DDBJ whole genome shotgun (WGS) entry which is preliminary data.</text>
</comment>
<proteinExistence type="predicted"/>
<dbReference type="Gene3D" id="3.40.50.300">
    <property type="entry name" value="P-loop containing nucleotide triphosphate hydrolases"/>
    <property type="match status" value="1"/>
</dbReference>
<dbReference type="GO" id="GO:0005524">
    <property type="term" value="F:ATP binding"/>
    <property type="evidence" value="ECO:0007669"/>
    <property type="project" value="UniProtKB-KW"/>
</dbReference>
<keyword evidence="3 5" id="KW-0067">ATP-binding</keyword>
<evidence type="ECO:0000256" key="3">
    <source>
        <dbReference type="ARBA" id="ARBA00022840"/>
    </source>
</evidence>
<accession>A0ABT9ZRU9</accession>
<dbReference type="InterPro" id="IPR003593">
    <property type="entry name" value="AAA+_ATPase"/>
</dbReference>
<organism evidence="5 6">
    <name type="scientific">Evansella vedderi</name>
    <dbReference type="NCBI Taxonomy" id="38282"/>
    <lineage>
        <taxon>Bacteria</taxon>
        <taxon>Bacillati</taxon>
        <taxon>Bacillota</taxon>
        <taxon>Bacilli</taxon>
        <taxon>Bacillales</taxon>
        <taxon>Bacillaceae</taxon>
        <taxon>Evansella</taxon>
    </lineage>
</organism>
<dbReference type="InterPro" id="IPR027417">
    <property type="entry name" value="P-loop_NTPase"/>
</dbReference>
<feature type="domain" description="ABC transporter" evidence="4">
    <location>
        <begin position="3"/>
        <end position="231"/>
    </location>
</feature>
<dbReference type="RefSeq" id="WP_307322147.1">
    <property type="nucleotide sequence ID" value="NZ_JAUSUG010000002.1"/>
</dbReference>
<dbReference type="Proteomes" id="UP001230005">
    <property type="component" value="Unassembled WGS sequence"/>
</dbReference>
<evidence type="ECO:0000256" key="1">
    <source>
        <dbReference type="ARBA" id="ARBA00022448"/>
    </source>
</evidence>
<reference evidence="5 6" key="1">
    <citation type="submission" date="2023-07" db="EMBL/GenBank/DDBJ databases">
        <title>Genomic Encyclopedia of Type Strains, Phase IV (KMG-IV): sequencing the most valuable type-strain genomes for metagenomic binning, comparative biology and taxonomic classification.</title>
        <authorList>
            <person name="Goeker M."/>
        </authorList>
    </citation>
    <scope>NUCLEOTIDE SEQUENCE [LARGE SCALE GENOMIC DNA]</scope>
    <source>
        <strain evidence="5 6">DSM 9768</strain>
    </source>
</reference>
<evidence type="ECO:0000313" key="5">
    <source>
        <dbReference type="EMBL" id="MDQ0253466.1"/>
    </source>
</evidence>
<gene>
    <name evidence="5" type="ORF">J2S74_000838</name>
</gene>